<organism evidence="1 2">
    <name type="scientific">Trinickia caryophylli</name>
    <name type="common">Paraburkholderia caryophylli</name>
    <dbReference type="NCBI Taxonomy" id="28094"/>
    <lineage>
        <taxon>Bacteria</taxon>
        <taxon>Pseudomonadati</taxon>
        <taxon>Pseudomonadota</taxon>
        <taxon>Betaproteobacteria</taxon>
        <taxon>Burkholderiales</taxon>
        <taxon>Burkholderiaceae</taxon>
        <taxon>Trinickia</taxon>
    </lineage>
</organism>
<protein>
    <submittedName>
        <fullName evidence="1">Uncharacterized protein</fullName>
    </submittedName>
</protein>
<reference evidence="2" key="1">
    <citation type="submission" date="2017-04" db="EMBL/GenBank/DDBJ databases">
        <authorList>
            <person name="Varghese N."/>
            <person name="Submissions S."/>
        </authorList>
    </citation>
    <scope>NUCLEOTIDE SEQUENCE [LARGE SCALE GENOMIC DNA]</scope>
    <source>
        <strain evidence="2">Ballard 720</strain>
    </source>
</reference>
<dbReference type="Proteomes" id="UP000192911">
    <property type="component" value="Unassembled WGS sequence"/>
</dbReference>
<evidence type="ECO:0000313" key="1">
    <source>
        <dbReference type="EMBL" id="SMF71211.1"/>
    </source>
</evidence>
<evidence type="ECO:0000313" key="2">
    <source>
        <dbReference type="Proteomes" id="UP000192911"/>
    </source>
</evidence>
<sequence length="34" mass="3776">MHLNRIGSRTRMFVRTRNHTALDTFAGSLAANGC</sequence>
<dbReference type="STRING" id="28094.SAMN06295900_116126"/>
<keyword evidence="2" id="KW-1185">Reference proteome</keyword>
<dbReference type="AlphaFoldDB" id="A0A1X7GKY3"/>
<proteinExistence type="predicted"/>
<name>A0A1X7GKY3_TRICW</name>
<gene>
    <name evidence="1" type="ORF">SAMN06295900_116126</name>
</gene>
<accession>A0A1X7GKY3</accession>
<dbReference type="EMBL" id="FXAH01000016">
    <property type="protein sequence ID" value="SMF71211.1"/>
    <property type="molecule type" value="Genomic_DNA"/>
</dbReference>